<dbReference type="CDD" id="cd00383">
    <property type="entry name" value="trans_reg_C"/>
    <property type="match status" value="1"/>
</dbReference>
<keyword evidence="3" id="KW-1133">Transmembrane helix</keyword>
<dbReference type="InterPro" id="IPR001867">
    <property type="entry name" value="OmpR/PhoB-type_DNA-bd"/>
</dbReference>
<protein>
    <recommendedName>
        <fullName evidence="4">OmpR/PhoB-type domain-containing protein</fullName>
    </recommendedName>
</protein>
<sequence length="627" mass="71580">MLYFSNFCFDTQHQILYQDNQVVVLSANQAKLLALFLDNPSKLLSKDDIFNHVWPRKIMTEQVVFQTISQLRAILGEGSIKTFPKRGYQWQLLTSVELSNKAPNGSNKKHTLFRRILYSLVACLALVVSGIWFNDALVGKQQILNTAQSFVNWRSMPFSSRSDTIPKRELDALNTSLAQHILPINKAYLEANRPLIGVWQFFASPYVVYKKWLKGEAEVLFSGLIYDYQTNAQQSPQLVLEYLAQGQSRQWRGYVQASSLPALWQQVYQALQPLQASNYLNLASEAAASAELALLASQFPNNLAVLQQLITRQIEQGDYDAADAQVANLKVLAQRLSQPAYIAYAYWLKGELLFKLEQHGLALQQLEQAQQQLDQIGLLAMQSEVSKSQAEVIAIEKDFAQIQNYLFRSASQARIANRPTQEVRAYTLLSIRASKLKLNKEKYEYLRQAETLINDYQLDASHKMLTDYHWALFAEQKADKITYYNRVLSRPVTPNNFWVFTSVSEQRIHYAIEDKDWALAKSIANKVGEPARQSFLLAQIYVANQQTELAIQHAENAFNLARTQGIDWIGLDMALMLLELNKNDENPALVMLCKRFINNTASSWWVAKHQLRLEKVGIIVNPYPESP</sequence>
<dbReference type="Pfam" id="PF00486">
    <property type="entry name" value="Trans_reg_C"/>
    <property type="match status" value="1"/>
</dbReference>
<dbReference type="Proteomes" id="UP001152485">
    <property type="component" value="Unassembled WGS sequence"/>
</dbReference>
<gene>
    <name evidence="5" type="ORF">PSECIP111951_02179</name>
</gene>
<keyword evidence="3" id="KW-0472">Membrane</keyword>
<comment type="caution">
    <text evidence="5">The sequence shown here is derived from an EMBL/GenBank/DDBJ whole genome shotgun (WGS) entry which is preliminary data.</text>
</comment>
<dbReference type="SUPFAM" id="SSF46894">
    <property type="entry name" value="C-terminal effector domain of the bipartite response regulators"/>
    <property type="match status" value="1"/>
</dbReference>
<dbReference type="SMART" id="SM00862">
    <property type="entry name" value="Trans_reg_C"/>
    <property type="match status" value="1"/>
</dbReference>
<evidence type="ECO:0000256" key="3">
    <source>
        <dbReference type="SAM" id="Phobius"/>
    </source>
</evidence>
<dbReference type="RefSeq" id="WP_261593356.1">
    <property type="nucleotide sequence ID" value="NZ_CAMAPD010000009.1"/>
</dbReference>
<organism evidence="5 6">
    <name type="scientific">Pseudoalteromonas holothuriae</name>
    <dbReference type="NCBI Taxonomy" id="2963714"/>
    <lineage>
        <taxon>Bacteria</taxon>
        <taxon>Pseudomonadati</taxon>
        <taxon>Pseudomonadota</taxon>
        <taxon>Gammaproteobacteria</taxon>
        <taxon>Alteromonadales</taxon>
        <taxon>Pseudoalteromonadaceae</taxon>
        <taxon>Pseudoalteromonas</taxon>
    </lineage>
</organism>
<evidence type="ECO:0000256" key="2">
    <source>
        <dbReference type="PROSITE-ProRule" id="PRU01091"/>
    </source>
</evidence>
<dbReference type="PROSITE" id="PS51755">
    <property type="entry name" value="OMPR_PHOB"/>
    <property type="match status" value="1"/>
</dbReference>
<dbReference type="InterPro" id="IPR016032">
    <property type="entry name" value="Sig_transdc_resp-reg_C-effctor"/>
</dbReference>
<name>A0ABM9GIW4_9GAMM</name>
<keyword evidence="1 2" id="KW-0238">DNA-binding</keyword>
<feature type="transmembrane region" description="Helical" evidence="3">
    <location>
        <begin position="116"/>
        <end position="133"/>
    </location>
</feature>
<proteinExistence type="predicted"/>
<reference evidence="5 6" key="1">
    <citation type="submission" date="2022-07" db="EMBL/GenBank/DDBJ databases">
        <authorList>
            <person name="Criscuolo A."/>
        </authorList>
    </citation>
    <scope>NUCLEOTIDE SEQUENCE [LARGE SCALE GENOMIC DNA]</scope>
    <source>
        <strain evidence="6">CIP 111951</strain>
    </source>
</reference>
<dbReference type="Gene3D" id="1.10.10.10">
    <property type="entry name" value="Winged helix-like DNA-binding domain superfamily/Winged helix DNA-binding domain"/>
    <property type="match status" value="1"/>
</dbReference>
<evidence type="ECO:0000313" key="5">
    <source>
        <dbReference type="EMBL" id="CAH9059986.1"/>
    </source>
</evidence>
<feature type="DNA-binding region" description="OmpR/PhoB-type" evidence="2">
    <location>
        <begin position="1"/>
        <end position="92"/>
    </location>
</feature>
<keyword evidence="3" id="KW-0812">Transmembrane</keyword>
<feature type="domain" description="OmpR/PhoB-type" evidence="4">
    <location>
        <begin position="1"/>
        <end position="92"/>
    </location>
</feature>
<accession>A0ABM9GIW4</accession>
<evidence type="ECO:0000256" key="1">
    <source>
        <dbReference type="ARBA" id="ARBA00023125"/>
    </source>
</evidence>
<dbReference type="EMBL" id="CAMAPD010000009">
    <property type="protein sequence ID" value="CAH9059986.1"/>
    <property type="molecule type" value="Genomic_DNA"/>
</dbReference>
<evidence type="ECO:0000313" key="6">
    <source>
        <dbReference type="Proteomes" id="UP001152485"/>
    </source>
</evidence>
<dbReference type="InterPro" id="IPR036388">
    <property type="entry name" value="WH-like_DNA-bd_sf"/>
</dbReference>
<evidence type="ECO:0000259" key="4">
    <source>
        <dbReference type="PROSITE" id="PS51755"/>
    </source>
</evidence>